<dbReference type="OrthoDB" id="6501901at2"/>
<reference evidence="2 3" key="1">
    <citation type="submission" date="2019-02" db="EMBL/GenBank/DDBJ databases">
        <title>Complete Genome Sequence and Methylome Analysis of free living Spirochaetas.</title>
        <authorList>
            <person name="Fomenkov A."/>
            <person name="Dubinina G."/>
            <person name="Leshcheva N."/>
            <person name="Mikheeva N."/>
            <person name="Grabovich M."/>
            <person name="Vincze T."/>
            <person name="Roberts R.J."/>
        </authorList>
    </citation>
    <scope>NUCLEOTIDE SEQUENCE [LARGE SCALE GENOMIC DNA]</scope>
    <source>
        <strain evidence="2 3">K2</strain>
    </source>
</reference>
<dbReference type="SUPFAM" id="SSF53067">
    <property type="entry name" value="Actin-like ATPase domain"/>
    <property type="match status" value="2"/>
</dbReference>
<evidence type="ECO:0000313" key="3">
    <source>
        <dbReference type="Proteomes" id="UP000324209"/>
    </source>
</evidence>
<dbReference type="PANTHER" id="PTHR18964:SF149">
    <property type="entry name" value="BIFUNCTIONAL UDP-N-ACETYLGLUCOSAMINE 2-EPIMERASE_N-ACETYLMANNOSAMINE KINASE"/>
    <property type="match status" value="1"/>
</dbReference>
<evidence type="ECO:0000313" key="2">
    <source>
        <dbReference type="EMBL" id="QEN08221.1"/>
    </source>
</evidence>
<dbReference type="Gene3D" id="1.10.10.10">
    <property type="entry name" value="Winged helix-like DNA-binding domain superfamily/Winged helix DNA-binding domain"/>
    <property type="match status" value="1"/>
</dbReference>
<gene>
    <name evidence="2" type="ORF">EXM22_09560</name>
</gene>
<comment type="similarity">
    <text evidence="1">Belongs to the ROK (NagC/XylR) family.</text>
</comment>
<dbReference type="InterPro" id="IPR043129">
    <property type="entry name" value="ATPase_NBD"/>
</dbReference>
<dbReference type="KEGG" id="ock:EXM22_09560"/>
<dbReference type="Gene3D" id="3.30.420.40">
    <property type="match status" value="2"/>
</dbReference>
<dbReference type="InterPro" id="IPR036390">
    <property type="entry name" value="WH_DNA-bd_sf"/>
</dbReference>
<dbReference type="InterPro" id="IPR000600">
    <property type="entry name" value="ROK"/>
</dbReference>
<proteinExistence type="inferred from homology"/>
<protein>
    <submittedName>
        <fullName evidence="2">ROK family protein</fullName>
    </submittedName>
</protein>
<dbReference type="Pfam" id="PF00480">
    <property type="entry name" value="ROK"/>
    <property type="match status" value="1"/>
</dbReference>
<dbReference type="Proteomes" id="UP000324209">
    <property type="component" value="Chromosome"/>
</dbReference>
<dbReference type="InterPro" id="IPR036388">
    <property type="entry name" value="WH-like_DNA-bd_sf"/>
</dbReference>
<accession>A0A5C1QKT7</accession>
<name>A0A5C1QKT7_9SPIO</name>
<dbReference type="EMBL" id="CP036150">
    <property type="protein sequence ID" value="QEN08221.1"/>
    <property type="molecule type" value="Genomic_DNA"/>
</dbReference>
<dbReference type="SUPFAM" id="SSF46785">
    <property type="entry name" value="Winged helix' DNA-binding domain"/>
    <property type="match status" value="1"/>
</dbReference>
<sequence length="376" mass="41872">MDIKLLTPSDMMKYNARVLLKIMRRKSALSRADASRLLGCSRSTASKLMNYLESLHLVTQIGSGNRGIGRNSGLYQFNPRACCAIGVDVKPDSIQFILSDLSGEILIVQEVENKNMSPEETVMEIHKNTRKLLNESPLPDAQPLGVGVMIPGWVSDDGMVLNSDPLGWQKPLRFRVMLNRNSEIPFHILNDANALVLAESSFGTTGNCRNLMYIENPDDIGAAFTDSNHNLLTGENSLAMEIGKMQVNFKDRFYRTEDFLSISRIQKRWGVTIPELKRAFDSDSEESGEICLQLADIFGQIITQISALLNPYAIMINTPYIKSSQALEHLKKAASFYMETTPLRGTQLLLPSLERSALGGACWAILNSSFDFVIKD</sequence>
<dbReference type="RefSeq" id="WP_149486301.1">
    <property type="nucleotide sequence ID" value="NZ_CP036150.1"/>
</dbReference>
<dbReference type="AlphaFoldDB" id="A0A5C1QKT7"/>
<keyword evidence="3" id="KW-1185">Reference proteome</keyword>
<organism evidence="2 3">
    <name type="scientific">Oceanispirochaeta crateris</name>
    <dbReference type="NCBI Taxonomy" id="2518645"/>
    <lineage>
        <taxon>Bacteria</taxon>
        <taxon>Pseudomonadati</taxon>
        <taxon>Spirochaetota</taxon>
        <taxon>Spirochaetia</taxon>
        <taxon>Spirochaetales</taxon>
        <taxon>Spirochaetaceae</taxon>
        <taxon>Oceanispirochaeta</taxon>
    </lineage>
</organism>
<evidence type="ECO:0000256" key="1">
    <source>
        <dbReference type="ARBA" id="ARBA00006479"/>
    </source>
</evidence>
<dbReference type="PANTHER" id="PTHR18964">
    <property type="entry name" value="ROK (REPRESSOR, ORF, KINASE) FAMILY"/>
    <property type="match status" value="1"/>
</dbReference>